<dbReference type="AlphaFoldDB" id="A0A6D2KVI6"/>
<dbReference type="InterPro" id="IPR038765">
    <property type="entry name" value="Papain-like_cys_pep_sf"/>
</dbReference>
<feature type="compositionally biased region" description="Basic and acidic residues" evidence="2">
    <location>
        <begin position="160"/>
        <end position="204"/>
    </location>
</feature>
<dbReference type="CDD" id="cd22751">
    <property type="entry name" value="OTU_plant_OTU9-like"/>
    <property type="match status" value="1"/>
</dbReference>
<keyword evidence="5" id="KW-1185">Reference proteome</keyword>
<dbReference type="SUPFAM" id="SSF54001">
    <property type="entry name" value="Cysteine proteinases"/>
    <property type="match status" value="1"/>
</dbReference>
<organism evidence="4 5">
    <name type="scientific">Microthlaspi erraticum</name>
    <dbReference type="NCBI Taxonomy" id="1685480"/>
    <lineage>
        <taxon>Eukaryota</taxon>
        <taxon>Viridiplantae</taxon>
        <taxon>Streptophyta</taxon>
        <taxon>Embryophyta</taxon>
        <taxon>Tracheophyta</taxon>
        <taxon>Spermatophyta</taxon>
        <taxon>Magnoliopsida</taxon>
        <taxon>eudicotyledons</taxon>
        <taxon>Gunneridae</taxon>
        <taxon>Pentapetalae</taxon>
        <taxon>rosids</taxon>
        <taxon>malvids</taxon>
        <taxon>Brassicales</taxon>
        <taxon>Brassicaceae</taxon>
        <taxon>Coluteocarpeae</taxon>
        <taxon>Microthlaspi</taxon>
    </lineage>
</organism>
<accession>A0A6D2KVI6</accession>
<dbReference type="PANTHER" id="PTHR12419">
    <property type="entry name" value="OTU DOMAIN CONTAINING PROTEIN"/>
    <property type="match status" value="1"/>
</dbReference>
<dbReference type="InterPro" id="IPR050704">
    <property type="entry name" value="Peptidase_C85-like"/>
</dbReference>
<comment type="similarity">
    <text evidence="1">Belongs to the peptidase C85 family.</text>
</comment>
<dbReference type="Proteomes" id="UP000467841">
    <property type="component" value="Unassembled WGS sequence"/>
</dbReference>
<evidence type="ECO:0000259" key="3">
    <source>
        <dbReference type="PROSITE" id="PS50802"/>
    </source>
</evidence>
<dbReference type="PANTHER" id="PTHR12419:SF103">
    <property type="entry name" value="OVARIAN TUMOR DOMAIN-CONTAINING DEUBIQUITINATING ENZYME 10-RELATED"/>
    <property type="match status" value="1"/>
</dbReference>
<proteinExistence type="inferred from homology"/>
<dbReference type="GO" id="GO:0016579">
    <property type="term" value="P:protein deubiquitination"/>
    <property type="evidence" value="ECO:0007669"/>
    <property type="project" value="TreeGrafter"/>
</dbReference>
<dbReference type="EMBL" id="CACVBM020001496">
    <property type="protein sequence ID" value="CAA7052001.1"/>
    <property type="molecule type" value="Genomic_DNA"/>
</dbReference>
<dbReference type="Gene3D" id="3.90.70.80">
    <property type="match status" value="1"/>
</dbReference>
<sequence>MPITEIKLRCLDDLTDQKRLQRRLELRGYVEKRITGDGNCQFCAIAHQVYNDQDKHDRVRKEIIKELKSNPNPYKEFRFQYEEYVKNMSNDAVWGDDITLAAAATVYGAKIVVIQSRKTTPSFEILPRSGKAHDKVIHLSFLTNLHYNSIHLRKGACTGKENKEKEKNKEEKQKEEKKEEKKKMKEEKKKDKENKNKRENMDKKSRNKFHRQSHFSVGMSVPLEGEEEEEVEKLCRRFRLTDFMW</sequence>
<feature type="domain" description="OTU" evidence="3">
    <location>
        <begin position="29"/>
        <end position="153"/>
    </location>
</feature>
<protein>
    <recommendedName>
        <fullName evidence="3">OTU domain-containing protein</fullName>
    </recommendedName>
</protein>
<dbReference type="GO" id="GO:0004843">
    <property type="term" value="F:cysteine-type deubiquitinase activity"/>
    <property type="evidence" value="ECO:0007669"/>
    <property type="project" value="TreeGrafter"/>
</dbReference>
<name>A0A6D2KVI6_9BRAS</name>
<evidence type="ECO:0000313" key="4">
    <source>
        <dbReference type="EMBL" id="CAA7052001.1"/>
    </source>
</evidence>
<dbReference type="OrthoDB" id="415023at2759"/>
<comment type="caution">
    <text evidence="4">The sequence shown here is derived from an EMBL/GenBank/DDBJ whole genome shotgun (WGS) entry which is preliminary data.</text>
</comment>
<evidence type="ECO:0000256" key="1">
    <source>
        <dbReference type="ARBA" id="ARBA00010407"/>
    </source>
</evidence>
<dbReference type="PROSITE" id="PS50802">
    <property type="entry name" value="OTU"/>
    <property type="match status" value="1"/>
</dbReference>
<evidence type="ECO:0000313" key="5">
    <source>
        <dbReference type="Proteomes" id="UP000467841"/>
    </source>
</evidence>
<dbReference type="Pfam" id="PF02338">
    <property type="entry name" value="OTU"/>
    <property type="match status" value="1"/>
</dbReference>
<evidence type="ECO:0000256" key="2">
    <source>
        <dbReference type="SAM" id="MobiDB-lite"/>
    </source>
</evidence>
<reference evidence="4" key="1">
    <citation type="submission" date="2020-01" db="EMBL/GenBank/DDBJ databases">
        <authorList>
            <person name="Mishra B."/>
        </authorList>
    </citation>
    <scope>NUCLEOTIDE SEQUENCE [LARGE SCALE GENOMIC DNA]</scope>
</reference>
<dbReference type="InterPro" id="IPR003323">
    <property type="entry name" value="OTU_dom"/>
</dbReference>
<gene>
    <name evidence="4" type="ORF">MERR_LOCUS39236</name>
</gene>
<feature type="region of interest" description="Disordered" evidence="2">
    <location>
        <begin position="158"/>
        <end position="225"/>
    </location>
</feature>